<evidence type="ECO:0000259" key="1">
    <source>
        <dbReference type="SMART" id="SM00829"/>
    </source>
</evidence>
<dbReference type="InterPro" id="IPR013154">
    <property type="entry name" value="ADH-like_N"/>
</dbReference>
<comment type="caution">
    <text evidence="2">The sequence shown here is derived from an EMBL/GenBank/DDBJ whole genome shotgun (WGS) entry which is preliminary data.</text>
</comment>
<dbReference type="InterPro" id="IPR011032">
    <property type="entry name" value="GroES-like_sf"/>
</dbReference>
<dbReference type="SUPFAM" id="SSF51735">
    <property type="entry name" value="NAD(P)-binding Rossmann-fold domains"/>
    <property type="match status" value="1"/>
</dbReference>
<gene>
    <name evidence="2" type="ORF">AYO21_05587</name>
</gene>
<dbReference type="SUPFAM" id="SSF50129">
    <property type="entry name" value="GroES-like"/>
    <property type="match status" value="1"/>
</dbReference>
<feature type="domain" description="Enoyl reductase (ER)" evidence="1">
    <location>
        <begin position="12"/>
        <end position="327"/>
    </location>
</feature>
<proteinExistence type="predicted"/>
<dbReference type="CDD" id="cd08241">
    <property type="entry name" value="QOR1"/>
    <property type="match status" value="1"/>
</dbReference>
<dbReference type="AlphaFoldDB" id="A0A177FA56"/>
<dbReference type="Gene3D" id="3.90.180.10">
    <property type="entry name" value="Medium-chain alcohol dehydrogenases, catalytic domain"/>
    <property type="match status" value="1"/>
</dbReference>
<name>A0A177FA56_9EURO</name>
<dbReference type="InterPro" id="IPR036291">
    <property type="entry name" value="NAD(P)-bd_dom_sf"/>
</dbReference>
<dbReference type="GO" id="GO:0016491">
    <property type="term" value="F:oxidoreductase activity"/>
    <property type="evidence" value="ECO:0007669"/>
    <property type="project" value="InterPro"/>
</dbReference>
<dbReference type="InterPro" id="IPR020843">
    <property type="entry name" value="ER"/>
</dbReference>
<dbReference type="EMBL" id="LVKK01000036">
    <property type="protein sequence ID" value="OAG40109.1"/>
    <property type="molecule type" value="Genomic_DNA"/>
</dbReference>
<dbReference type="Pfam" id="PF08240">
    <property type="entry name" value="ADH_N"/>
    <property type="match status" value="1"/>
</dbReference>
<sequence length="339" mass="36426">MRAYQLNELAKGPDDLRIVELPDLGPSPDKYLIKIHAAAINFFDILQIQGKHQVKPPFPWIAGSEFAGEIIAVPTSPQAQDAKFKKGDHVFGAGSGAFATMIQSPAAALRRTPKGWSHIEASSLFYTAPTAYAALILRAQAKPGDYVLVHGAGGGVGLAAVTIANALGMKVIASADTEKKREIATRFGASYVIDSKGDWPTAARNLTPNKRGVDVVLDPLGVISDSLKCIRWDGRLCIIGFAAGQIEKIPTNRLLLKNVSLSGLFWGEYANQDPQSVVEVWDKLLELINKGGIVPLNYTEKQFQGLEQVPDAMKLLSTGTAWGKIVVGISDEAKAKAKL</sequence>
<dbReference type="Pfam" id="PF00107">
    <property type="entry name" value="ADH_zinc_N"/>
    <property type="match status" value="1"/>
</dbReference>
<protein>
    <recommendedName>
        <fullName evidence="1">Enoyl reductase (ER) domain-containing protein</fullName>
    </recommendedName>
</protein>
<dbReference type="GO" id="GO:0005739">
    <property type="term" value="C:mitochondrion"/>
    <property type="evidence" value="ECO:0007669"/>
    <property type="project" value="TreeGrafter"/>
</dbReference>
<evidence type="ECO:0000313" key="3">
    <source>
        <dbReference type="Proteomes" id="UP000077002"/>
    </source>
</evidence>
<dbReference type="Gene3D" id="3.40.50.720">
    <property type="entry name" value="NAD(P)-binding Rossmann-like Domain"/>
    <property type="match status" value="1"/>
</dbReference>
<reference evidence="2 3" key="1">
    <citation type="submission" date="2016-03" db="EMBL/GenBank/DDBJ databases">
        <title>Draft genome sequence of the Fonsecaea monophora CBS 269.37.</title>
        <authorList>
            <person name="Bombassaro A."/>
            <person name="Vinicius W.A."/>
            <person name="De Hoog S."/>
            <person name="Sun J."/>
            <person name="Souza E.M."/>
            <person name="Raittz R.T."/>
            <person name="Costa F."/>
            <person name="Leao A.C."/>
            <person name="Tadra-Sfeir M.Z."/>
            <person name="Baura V."/>
            <person name="Balsanelli E."/>
            <person name="Pedrosa F.O."/>
            <person name="Moreno L.F."/>
            <person name="Steffens M.B."/>
            <person name="Xi L."/>
            <person name="Bocca A.L."/>
            <person name="Felipe M.S."/>
            <person name="Teixeira M."/>
            <person name="Telles Filho F.Q."/>
            <person name="Azevedo C.M."/>
            <person name="Gomes R."/>
            <person name="Vicente V.A."/>
        </authorList>
    </citation>
    <scope>NUCLEOTIDE SEQUENCE [LARGE SCALE GENOMIC DNA]</scope>
    <source>
        <strain evidence="2 3">CBS 269.37</strain>
    </source>
</reference>
<dbReference type="GeneID" id="34600752"/>
<dbReference type="PANTHER" id="PTHR43677">
    <property type="entry name" value="SHORT-CHAIN DEHYDROGENASE/REDUCTASE"/>
    <property type="match status" value="1"/>
</dbReference>
<accession>A0A177FA56</accession>
<dbReference type="SMART" id="SM00829">
    <property type="entry name" value="PKS_ER"/>
    <property type="match status" value="1"/>
</dbReference>
<dbReference type="RefSeq" id="XP_022512061.1">
    <property type="nucleotide sequence ID" value="XM_022655555.1"/>
</dbReference>
<organism evidence="2 3">
    <name type="scientific">Fonsecaea monophora</name>
    <dbReference type="NCBI Taxonomy" id="254056"/>
    <lineage>
        <taxon>Eukaryota</taxon>
        <taxon>Fungi</taxon>
        <taxon>Dikarya</taxon>
        <taxon>Ascomycota</taxon>
        <taxon>Pezizomycotina</taxon>
        <taxon>Eurotiomycetes</taxon>
        <taxon>Chaetothyriomycetidae</taxon>
        <taxon>Chaetothyriales</taxon>
        <taxon>Herpotrichiellaceae</taxon>
        <taxon>Fonsecaea</taxon>
    </lineage>
</organism>
<dbReference type="Proteomes" id="UP000077002">
    <property type="component" value="Unassembled WGS sequence"/>
</dbReference>
<keyword evidence="3" id="KW-1185">Reference proteome</keyword>
<dbReference type="OrthoDB" id="10257049at2759"/>
<evidence type="ECO:0000313" key="2">
    <source>
        <dbReference type="EMBL" id="OAG40109.1"/>
    </source>
</evidence>
<dbReference type="InterPro" id="IPR013149">
    <property type="entry name" value="ADH-like_C"/>
</dbReference>
<dbReference type="PANTHER" id="PTHR43677:SF4">
    <property type="entry name" value="QUINONE OXIDOREDUCTASE-LIKE PROTEIN 2"/>
    <property type="match status" value="1"/>
</dbReference>
<dbReference type="InterPro" id="IPR051397">
    <property type="entry name" value="Zn-ADH-like_protein"/>
</dbReference>